<evidence type="ECO:0000256" key="1">
    <source>
        <dbReference type="SAM" id="MobiDB-lite"/>
    </source>
</evidence>
<protein>
    <submittedName>
        <fullName evidence="2">Uncharacterized protein</fullName>
    </submittedName>
</protein>
<dbReference type="KEGG" id="spzr:G5C33_16025"/>
<name>A0A6G6YBB4_9SPHN</name>
<accession>A0A6G6YBB4</accession>
<proteinExistence type="predicted"/>
<dbReference type="EMBL" id="CP049109">
    <property type="protein sequence ID" value="QIG81998.1"/>
    <property type="molecule type" value="Genomic_DNA"/>
</dbReference>
<dbReference type="Proteomes" id="UP000501568">
    <property type="component" value="Chromosome"/>
</dbReference>
<evidence type="ECO:0000313" key="2">
    <source>
        <dbReference type="EMBL" id="QIG81998.1"/>
    </source>
</evidence>
<dbReference type="AlphaFoldDB" id="A0A6G6YBB4"/>
<reference evidence="2 3" key="1">
    <citation type="submission" date="2020-02" db="EMBL/GenBank/DDBJ databases">
        <authorList>
            <person name="Zheng R.K."/>
            <person name="Sun C.M."/>
        </authorList>
    </citation>
    <scope>NUCLEOTIDE SEQUENCE [LARGE SCALE GENOMIC DNA]</scope>
    <source>
        <strain evidence="3">zrk23</strain>
    </source>
</reference>
<evidence type="ECO:0000313" key="3">
    <source>
        <dbReference type="Proteomes" id="UP000501568"/>
    </source>
</evidence>
<feature type="compositionally biased region" description="Basic and acidic residues" evidence="1">
    <location>
        <begin position="97"/>
        <end position="114"/>
    </location>
</feature>
<keyword evidence="3" id="KW-1185">Reference proteome</keyword>
<gene>
    <name evidence="2" type="ORF">G5C33_16025</name>
</gene>
<sequence length="120" mass="13959">MFAATVPATAIAAPAAPSAAPAPERWININQRQANLERRINVGVRNGSLTRAEAANLRRVFGNLERLEQRYRRSGNRLTRAERLDLDQRFDRLSRMIRAERHDAQTRRDHDRRGYQNNRR</sequence>
<organism evidence="2 3">
    <name type="scientific">Stakelama tenebrarum</name>
    <dbReference type="NCBI Taxonomy" id="2711215"/>
    <lineage>
        <taxon>Bacteria</taxon>
        <taxon>Pseudomonadati</taxon>
        <taxon>Pseudomonadota</taxon>
        <taxon>Alphaproteobacteria</taxon>
        <taxon>Sphingomonadales</taxon>
        <taxon>Sphingomonadaceae</taxon>
        <taxon>Stakelama</taxon>
    </lineage>
</organism>
<feature type="region of interest" description="Disordered" evidence="1">
    <location>
        <begin position="97"/>
        <end position="120"/>
    </location>
</feature>